<evidence type="ECO:0000313" key="3">
    <source>
        <dbReference type="Proteomes" id="UP001569963"/>
    </source>
</evidence>
<comment type="caution">
    <text evidence="2">The sequence shown here is derived from an EMBL/GenBank/DDBJ whole genome shotgun (WGS) entry which is preliminary data.</text>
</comment>
<evidence type="ECO:0000256" key="1">
    <source>
        <dbReference type="SAM" id="MobiDB-lite"/>
    </source>
</evidence>
<proteinExistence type="predicted"/>
<dbReference type="Proteomes" id="UP001569963">
    <property type="component" value="Unassembled WGS sequence"/>
</dbReference>
<organism evidence="2 3">
    <name type="scientific">Actinomadura monticuli</name>
    <dbReference type="NCBI Taxonomy" id="3097367"/>
    <lineage>
        <taxon>Bacteria</taxon>
        <taxon>Bacillati</taxon>
        <taxon>Actinomycetota</taxon>
        <taxon>Actinomycetes</taxon>
        <taxon>Streptosporangiales</taxon>
        <taxon>Thermomonosporaceae</taxon>
        <taxon>Actinomadura</taxon>
    </lineage>
</organism>
<protein>
    <submittedName>
        <fullName evidence="2">Uncharacterized protein</fullName>
    </submittedName>
</protein>
<evidence type="ECO:0000313" key="2">
    <source>
        <dbReference type="EMBL" id="MFA1541677.1"/>
    </source>
</evidence>
<sequence length="185" mass="20441">MSEESRETSDQEPGDNTGDAPSSTELPAQDIAFAEPPTDDPARTASTDSFRARFLAEVAEERTSSVHEYLRYTLIGELFRAGRTPQVDSPLIDTACDDSSGWMLFEVLGEDGNTYPRMREGAIRLTDIEFAEGRTAEHRFLVLPEQPERGAIDAIAERHGTHIIWPEGQGWGGTGFDRAFGGNHR</sequence>
<dbReference type="RefSeq" id="WP_371951828.1">
    <property type="nucleotide sequence ID" value="NZ_JAXCEI010000009.1"/>
</dbReference>
<gene>
    <name evidence="2" type="ORF">SM611_22335</name>
</gene>
<dbReference type="EMBL" id="JAXCEI010000009">
    <property type="protein sequence ID" value="MFA1541677.1"/>
    <property type="molecule type" value="Genomic_DNA"/>
</dbReference>
<keyword evidence="3" id="KW-1185">Reference proteome</keyword>
<accession>A0ABV4QGJ7</accession>
<reference evidence="2 3" key="1">
    <citation type="submission" date="2023-11" db="EMBL/GenBank/DDBJ databases">
        <title>Actinomadura monticuli sp. nov., isolated from volcanic ash.</title>
        <authorList>
            <person name="Lee S.D."/>
            <person name="Yang H."/>
            <person name="Kim I.S."/>
        </authorList>
    </citation>
    <scope>NUCLEOTIDE SEQUENCE [LARGE SCALE GENOMIC DNA]</scope>
    <source>
        <strain evidence="2 3">DLS-62</strain>
    </source>
</reference>
<feature type="region of interest" description="Disordered" evidence="1">
    <location>
        <begin position="1"/>
        <end position="45"/>
    </location>
</feature>
<name>A0ABV4QGJ7_9ACTN</name>